<dbReference type="STRING" id="520822.A0A195AW24"/>
<name>A0A195AW24_9HYME</name>
<protein>
    <submittedName>
        <fullName evidence="1">Uncharacterized protein</fullName>
    </submittedName>
</protein>
<keyword evidence="2" id="KW-1185">Reference proteome</keyword>
<sequence>MVNGGNAEREGKNRPKSTKMWNCKQLLDEGGSQTQKQLAEQLRIILANPIQSNIIRSGRFKLKIFTDASLTRSGAVIYEHIGFNHLRINKTTLILNLIEIRIFSEETEWVLNQGYFDIIIEHFGRVDIDLFATSINTKYPKFVS</sequence>
<dbReference type="Proteomes" id="UP000078540">
    <property type="component" value="Unassembled WGS sequence"/>
</dbReference>
<dbReference type="EMBL" id="KQ976732">
    <property type="protein sequence ID" value="KYM76169.1"/>
    <property type="molecule type" value="Genomic_DNA"/>
</dbReference>
<evidence type="ECO:0000313" key="2">
    <source>
        <dbReference type="Proteomes" id="UP000078540"/>
    </source>
</evidence>
<dbReference type="AlphaFoldDB" id="A0A195AW24"/>
<accession>A0A195AW24</accession>
<reference evidence="1 2" key="1">
    <citation type="submission" date="2015-09" db="EMBL/GenBank/DDBJ databases">
        <title>Atta colombica WGS genome.</title>
        <authorList>
            <person name="Nygaard S."/>
            <person name="Hu H."/>
            <person name="Boomsma J."/>
            <person name="Zhang G."/>
        </authorList>
    </citation>
    <scope>NUCLEOTIDE SEQUENCE [LARGE SCALE GENOMIC DNA]</scope>
    <source>
        <strain evidence="1">Treedump-2</strain>
        <tissue evidence="1">Whole body</tissue>
    </source>
</reference>
<organism evidence="1 2">
    <name type="scientific">Atta colombica</name>
    <dbReference type="NCBI Taxonomy" id="520822"/>
    <lineage>
        <taxon>Eukaryota</taxon>
        <taxon>Metazoa</taxon>
        <taxon>Ecdysozoa</taxon>
        <taxon>Arthropoda</taxon>
        <taxon>Hexapoda</taxon>
        <taxon>Insecta</taxon>
        <taxon>Pterygota</taxon>
        <taxon>Neoptera</taxon>
        <taxon>Endopterygota</taxon>
        <taxon>Hymenoptera</taxon>
        <taxon>Apocrita</taxon>
        <taxon>Aculeata</taxon>
        <taxon>Formicoidea</taxon>
        <taxon>Formicidae</taxon>
        <taxon>Myrmicinae</taxon>
        <taxon>Atta</taxon>
    </lineage>
</organism>
<evidence type="ECO:0000313" key="1">
    <source>
        <dbReference type="EMBL" id="KYM76169.1"/>
    </source>
</evidence>
<proteinExistence type="predicted"/>
<gene>
    <name evidence="1" type="ORF">ALC53_13425</name>
</gene>